<comment type="similarity">
    <text evidence="7">Belongs to the protein kinase superfamily.</text>
</comment>
<dbReference type="InterPro" id="IPR000719">
    <property type="entry name" value="Prot_kinase_dom"/>
</dbReference>
<dbReference type="SUPFAM" id="SSF56112">
    <property type="entry name" value="Protein kinase-like (PK-like)"/>
    <property type="match status" value="1"/>
</dbReference>
<evidence type="ECO:0000256" key="7">
    <source>
        <dbReference type="RuleBase" id="RU000304"/>
    </source>
</evidence>
<dbReference type="PANTHER" id="PTHR24345">
    <property type="entry name" value="SERINE/THREONINE-PROTEIN KINASE PLK"/>
    <property type="match status" value="1"/>
</dbReference>
<keyword evidence="1 7" id="KW-0723">Serine/threonine-protein kinase</keyword>
<dbReference type="PROSITE" id="PS00107">
    <property type="entry name" value="PROTEIN_KINASE_ATP"/>
    <property type="match status" value="1"/>
</dbReference>
<gene>
    <name evidence="10" type="primary">LOC112692735</name>
</gene>
<evidence type="ECO:0000313" key="10">
    <source>
        <dbReference type="RefSeq" id="XP_025423330.1"/>
    </source>
</evidence>
<proteinExistence type="inferred from homology"/>
<dbReference type="Gene3D" id="1.10.510.10">
    <property type="entry name" value="Transferase(Phosphotransferase) domain 1"/>
    <property type="match status" value="1"/>
</dbReference>
<keyword evidence="2" id="KW-0808">Transferase</keyword>
<dbReference type="InterPro" id="IPR011009">
    <property type="entry name" value="Kinase-like_dom_sf"/>
</dbReference>
<organism evidence="9 10">
    <name type="scientific">Sipha flava</name>
    <name type="common">yellow sugarcane aphid</name>
    <dbReference type="NCBI Taxonomy" id="143950"/>
    <lineage>
        <taxon>Eukaryota</taxon>
        <taxon>Metazoa</taxon>
        <taxon>Ecdysozoa</taxon>
        <taxon>Arthropoda</taxon>
        <taxon>Hexapoda</taxon>
        <taxon>Insecta</taxon>
        <taxon>Pterygota</taxon>
        <taxon>Neoptera</taxon>
        <taxon>Paraneoptera</taxon>
        <taxon>Hemiptera</taxon>
        <taxon>Sternorrhyncha</taxon>
        <taxon>Aphidomorpha</taxon>
        <taxon>Aphidoidea</taxon>
        <taxon>Aphididae</taxon>
        <taxon>Sipha</taxon>
    </lineage>
</organism>
<evidence type="ECO:0000313" key="9">
    <source>
        <dbReference type="Proteomes" id="UP000694846"/>
    </source>
</evidence>
<evidence type="ECO:0000256" key="6">
    <source>
        <dbReference type="PROSITE-ProRule" id="PRU10141"/>
    </source>
</evidence>
<keyword evidence="3 6" id="KW-0547">Nucleotide-binding</keyword>
<keyword evidence="9" id="KW-1185">Reference proteome</keyword>
<keyword evidence="5 6" id="KW-0067">ATP-binding</keyword>
<evidence type="ECO:0000256" key="3">
    <source>
        <dbReference type="ARBA" id="ARBA00022741"/>
    </source>
</evidence>
<evidence type="ECO:0000256" key="1">
    <source>
        <dbReference type="ARBA" id="ARBA00022527"/>
    </source>
</evidence>
<keyword evidence="4" id="KW-0418">Kinase</keyword>
<accession>A0A8B8GK63</accession>
<reference evidence="10" key="1">
    <citation type="submission" date="2025-08" db="UniProtKB">
        <authorList>
            <consortium name="RefSeq"/>
        </authorList>
    </citation>
    <scope>IDENTIFICATION</scope>
    <source>
        <tissue evidence="10">Whole body</tissue>
    </source>
</reference>
<dbReference type="InterPro" id="IPR017441">
    <property type="entry name" value="Protein_kinase_ATP_BS"/>
</dbReference>
<feature type="domain" description="Protein kinase" evidence="8">
    <location>
        <begin position="21"/>
        <end position="287"/>
    </location>
</feature>
<name>A0A8B8GK63_9HEMI</name>
<dbReference type="RefSeq" id="XP_025423330.1">
    <property type="nucleotide sequence ID" value="XM_025567545.1"/>
</dbReference>
<feature type="binding site" evidence="6">
    <location>
        <position position="52"/>
    </location>
    <ligand>
        <name>ATP</name>
        <dbReference type="ChEBI" id="CHEBI:30616"/>
    </ligand>
</feature>
<dbReference type="FunFam" id="1.10.510.10:FF:000571">
    <property type="entry name" value="Maternal embryonic leucine zipper kinase"/>
    <property type="match status" value="1"/>
</dbReference>
<evidence type="ECO:0000256" key="2">
    <source>
        <dbReference type="ARBA" id="ARBA00022679"/>
    </source>
</evidence>
<dbReference type="GO" id="GO:0004674">
    <property type="term" value="F:protein serine/threonine kinase activity"/>
    <property type="evidence" value="ECO:0007669"/>
    <property type="project" value="UniProtKB-KW"/>
</dbReference>
<dbReference type="GeneID" id="112692735"/>
<protein>
    <submittedName>
        <fullName evidence="10">LOW QUALITY PROTEIN: CBL-interacting protein kinase 1-like</fullName>
    </submittedName>
</protein>
<dbReference type="Proteomes" id="UP000694846">
    <property type="component" value="Unplaced"/>
</dbReference>
<sequence>METATVLKQNETSEYDSVLTVHFKNTIGKGSFGQVKYCVAKIKNHLVGFAVKILRERSAVYQDNRWLIDNEVSVATRVQHPNLITFFFNVKYHRSVYIYMEYCKHGDMKQIIRKYGPYVEPDARLLFAQIVAAIEYLHGQDIAHRDLKPENVLLNHRNQVKVSDFGLADYFRDPISNRRILSYSRCGTKTFMPPEVLKSTSRGYNAMFFDIWSLGGVLHYMLTGKIPFDGRTTKVMLAQQTSGDIVLSRSEYEKTVSDHAKRLIWLMLEPDILKRARISVIKQSEWMTSDSHTFPAKY</sequence>
<dbReference type="Pfam" id="PF00069">
    <property type="entry name" value="Pkinase"/>
    <property type="match status" value="1"/>
</dbReference>
<dbReference type="PROSITE" id="PS50011">
    <property type="entry name" value="PROTEIN_KINASE_DOM"/>
    <property type="match status" value="1"/>
</dbReference>
<dbReference type="AlphaFoldDB" id="A0A8B8GK63"/>
<dbReference type="SMART" id="SM00220">
    <property type="entry name" value="S_TKc"/>
    <property type="match status" value="1"/>
</dbReference>
<dbReference type="PROSITE" id="PS00108">
    <property type="entry name" value="PROTEIN_KINASE_ST"/>
    <property type="match status" value="1"/>
</dbReference>
<dbReference type="PANTHER" id="PTHR24345:SF0">
    <property type="entry name" value="CELL CYCLE SERINE_THREONINE-PROTEIN KINASE CDC5_MSD2"/>
    <property type="match status" value="1"/>
</dbReference>
<dbReference type="GO" id="GO:0005634">
    <property type="term" value="C:nucleus"/>
    <property type="evidence" value="ECO:0007669"/>
    <property type="project" value="TreeGrafter"/>
</dbReference>
<evidence type="ECO:0000259" key="8">
    <source>
        <dbReference type="PROSITE" id="PS50011"/>
    </source>
</evidence>
<dbReference type="PIRSF" id="PIRSF000654">
    <property type="entry name" value="Integrin-linked_kinase"/>
    <property type="match status" value="1"/>
</dbReference>
<dbReference type="InterPro" id="IPR008271">
    <property type="entry name" value="Ser/Thr_kinase_AS"/>
</dbReference>
<dbReference type="GO" id="GO:0005524">
    <property type="term" value="F:ATP binding"/>
    <property type="evidence" value="ECO:0007669"/>
    <property type="project" value="UniProtKB-UniRule"/>
</dbReference>
<evidence type="ECO:0000256" key="4">
    <source>
        <dbReference type="ARBA" id="ARBA00022777"/>
    </source>
</evidence>
<evidence type="ECO:0000256" key="5">
    <source>
        <dbReference type="ARBA" id="ARBA00022840"/>
    </source>
</evidence>
<dbReference type="OrthoDB" id="541276at2759"/>